<feature type="domain" description="Lon N-terminal" evidence="12">
    <location>
        <begin position="10"/>
        <end position="262"/>
    </location>
</feature>
<dbReference type="GO" id="GO:0005524">
    <property type="term" value="F:ATP binding"/>
    <property type="evidence" value="ECO:0007669"/>
    <property type="project" value="UniProtKB-UniRule"/>
</dbReference>
<dbReference type="FunFam" id="1.20.5.5270:FF:000002">
    <property type="entry name" value="Lon protease homolog"/>
    <property type="match status" value="1"/>
</dbReference>
<dbReference type="SMART" id="SM00382">
    <property type="entry name" value="AAA"/>
    <property type="match status" value="1"/>
</dbReference>
<dbReference type="Proteomes" id="UP001172159">
    <property type="component" value="Unassembled WGS sequence"/>
</dbReference>
<dbReference type="FunFam" id="3.30.230.10:FF:000039">
    <property type="entry name" value="Lon protease homolog 2, peroxisomal"/>
    <property type="match status" value="1"/>
</dbReference>
<organism evidence="13 14">
    <name type="scientific">Apiosordaria backusii</name>
    <dbReference type="NCBI Taxonomy" id="314023"/>
    <lineage>
        <taxon>Eukaryota</taxon>
        <taxon>Fungi</taxon>
        <taxon>Dikarya</taxon>
        <taxon>Ascomycota</taxon>
        <taxon>Pezizomycotina</taxon>
        <taxon>Sordariomycetes</taxon>
        <taxon>Sordariomycetidae</taxon>
        <taxon>Sordariales</taxon>
        <taxon>Lasiosphaeriaceae</taxon>
        <taxon>Apiosordaria</taxon>
    </lineage>
</organism>
<accession>A0AA40EER0</accession>
<comment type="function">
    <text evidence="8">ATP-dependent serine protease that mediates the selective degradation of misfolded and unassembled polypeptides in the peroxisomal matrix. Necessary for type 2 peroxisome targeting signal (PTS2)-containing protein processing and facilitates peroxisome matrix protein import.</text>
</comment>
<dbReference type="Gene3D" id="1.10.8.60">
    <property type="match status" value="1"/>
</dbReference>
<dbReference type="Gene3D" id="1.20.58.1480">
    <property type="match status" value="1"/>
</dbReference>
<dbReference type="InterPro" id="IPR027065">
    <property type="entry name" value="Lon_Prtase"/>
</dbReference>
<keyword evidence="5 8" id="KW-0720">Serine protease</keyword>
<dbReference type="InterPro" id="IPR015947">
    <property type="entry name" value="PUA-like_sf"/>
</dbReference>
<feature type="domain" description="Lon proteolytic" evidence="11">
    <location>
        <begin position="767"/>
        <end position="954"/>
    </location>
</feature>
<dbReference type="Pfam" id="PF22667">
    <property type="entry name" value="Lon_lid"/>
    <property type="match status" value="1"/>
</dbReference>
<dbReference type="GO" id="GO:0004252">
    <property type="term" value="F:serine-type endopeptidase activity"/>
    <property type="evidence" value="ECO:0007669"/>
    <property type="project" value="UniProtKB-UniRule"/>
</dbReference>
<dbReference type="PROSITE" id="PS51787">
    <property type="entry name" value="LON_N"/>
    <property type="match status" value="1"/>
</dbReference>
<dbReference type="InterPro" id="IPR004815">
    <property type="entry name" value="Lon_bac/euk-typ"/>
</dbReference>
<keyword evidence="14" id="KW-1185">Reference proteome</keyword>
<keyword evidence="3 8" id="KW-0547">Nucleotide-binding</keyword>
<dbReference type="PRINTS" id="PR00830">
    <property type="entry name" value="ENDOLAPTASE"/>
</dbReference>
<dbReference type="InterPro" id="IPR003111">
    <property type="entry name" value="Lon_prtase_N"/>
</dbReference>
<feature type="binding site" evidence="8">
    <location>
        <begin position="524"/>
        <end position="531"/>
    </location>
    <ligand>
        <name>ATP</name>
        <dbReference type="ChEBI" id="CHEBI:30616"/>
    </ligand>
</feature>
<evidence type="ECO:0000259" key="12">
    <source>
        <dbReference type="PROSITE" id="PS51787"/>
    </source>
</evidence>
<keyword evidence="2 8" id="KW-0645">Protease</keyword>
<dbReference type="GO" id="GO:0016887">
    <property type="term" value="F:ATP hydrolysis activity"/>
    <property type="evidence" value="ECO:0007669"/>
    <property type="project" value="UniProtKB-UniRule"/>
</dbReference>
<feature type="short sequence motif" description="Microbody targeting signal" evidence="8">
    <location>
        <begin position="970"/>
        <end position="972"/>
    </location>
</feature>
<evidence type="ECO:0000256" key="1">
    <source>
        <dbReference type="ARBA" id="ARBA00004253"/>
    </source>
</evidence>
<dbReference type="InterPro" id="IPR020568">
    <property type="entry name" value="Ribosomal_Su5_D2-typ_SF"/>
</dbReference>
<dbReference type="SUPFAM" id="SSF88697">
    <property type="entry name" value="PUA domain-like"/>
    <property type="match status" value="1"/>
</dbReference>
<dbReference type="SUPFAM" id="SSF52540">
    <property type="entry name" value="P-loop containing nucleoside triphosphate hydrolases"/>
    <property type="match status" value="1"/>
</dbReference>
<dbReference type="GO" id="GO:0004176">
    <property type="term" value="F:ATP-dependent peptidase activity"/>
    <property type="evidence" value="ECO:0007669"/>
    <property type="project" value="UniProtKB-UniRule"/>
</dbReference>
<gene>
    <name evidence="13" type="ORF">B0T21DRAFT_349161</name>
</gene>
<keyword evidence="7 8" id="KW-0576">Peroxisome</keyword>
<evidence type="ECO:0000313" key="14">
    <source>
        <dbReference type="Proteomes" id="UP001172159"/>
    </source>
</evidence>
<dbReference type="Pfam" id="PF05362">
    <property type="entry name" value="Lon_C"/>
    <property type="match status" value="1"/>
</dbReference>
<evidence type="ECO:0000256" key="3">
    <source>
        <dbReference type="ARBA" id="ARBA00022741"/>
    </source>
</evidence>
<dbReference type="InterPro" id="IPR054594">
    <property type="entry name" value="Lon_lid"/>
</dbReference>
<feature type="active site" evidence="8 9">
    <location>
        <position position="903"/>
    </location>
</feature>
<dbReference type="Gene3D" id="3.40.50.300">
    <property type="entry name" value="P-loop containing nucleotide triphosphate hydrolases"/>
    <property type="match status" value="1"/>
</dbReference>
<dbReference type="InterPro" id="IPR027417">
    <property type="entry name" value="P-loop_NTPase"/>
</dbReference>
<dbReference type="EC" id="3.4.21.-" evidence="8"/>
<comment type="subcellular location">
    <subcellularLocation>
        <location evidence="1 8">Peroxisome matrix</location>
    </subcellularLocation>
</comment>
<dbReference type="Gene3D" id="2.30.130.40">
    <property type="entry name" value="LON domain-like"/>
    <property type="match status" value="1"/>
</dbReference>
<feature type="active site" evidence="8 9">
    <location>
        <position position="860"/>
    </location>
</feature>
<dbReference type="HAMAP" id="MF_03121">
    <property type="entry name" value="lonp2_euk"/>
    <property type="match status" value="1"/>
</dbReference>
<dbReference type="EMBL" id="JAUKTV010000007">
    <property type="protein sequence ID" value="KAK0735697.1"/>
    <property type="molecule type" value="Genomic_DNA"/>
</dbReference>
<sequence length="972" mass="105513">MPRPTQTITLPIIALPPGSVLLPGVVQRIPVSSHRPDVASLLAAVYARAASNKTPNARIDTIPIACVPLASSLINSKGQLLIKKDDSPTPPPAEFDPSKATKNDLFPYGVAAKITGVEGRGTGEFTLLVEGAGRVRVDKVWTTERGFVEGKVTFFPDDLTGGGVVLQELFNHLKMLSRELVAILRLTALLPRSAAGATTQGLSPLLARRLDLFITRQKQPGALADFMANIVEASYEEKLMVLSAVEVKSRVERVIELLERQVGGLKGSIKITAISTTGSGGFPFLPGQDKDDDDDARRERFRRSGIVPIKGGVPGMGGMPFPGGNPFGFLGGGQPKGIGGGDGEDQEPNEIEELAKRLEAAKLSPEAAKVAERELKRLKKIHPAQAEYAVTRTYLETLAEIPWTVTTDDRLGPHTLPRARKQLDDDHYGLEKVKKRLLEYLAVLRLKQSVNEEVDKEIKKVEEELGAANADHDNKEEAEEATEPTAVTDMTLAQEERIKAHSAKVEILRSKRMVDKSPILLLVGPPGVGKTSLARSVATALGRKFHRISLGGVRDEAEIRGHRRTYVAAMPGLIVQGLKKVGVANPVVLLDEIDKVGGSNHHGDPSAAMLEVLDPEQNHNFVDHYVNIPIDLSKVMFIATANSLDTIPAPLVDRMETIYIPGYTTLEKRHIAMQHLVPKQIRVNGLREEQVVFTEVVIGRIIESYTREAGVRNLEREIGSVLRGKAVEYADAKDAGHPEKYNPVLTVDDLERFLGIEKFEEEIAEKTSRPGIVTGLVAYSSGGNGSILFIEVADMPGSGRLQLTGKLGDVLKESVEVALTWVKANAYELGLTRNPGEDIMKGRSIHVHCPSGSIPKDGPSSGIAQAVAMVSLFSGRAVPPTMAMTGEISLRGRVTAVGGIKEKLIGALRAGVKTVLLPAQNKKDVKDLPQEVKDGLEIVHVEHIWEAIRFVWPDAEWPVDRKGKEAPVQSRL</sequence>
<evidence type="ECO:0000259" key="11">
    <source>
        <dbReference type="PROSITE" id="PS51786"/>
    </source>
</evidence>
<dbReference type="GO" id="GO:0016558">
    <property type="term" value="P:protein import into peroxisome matrix"/>
    <property type="evidence" value="ECO:0007669"/>
    <property type="project" value="UniProtKB-UniRule"/>
</dbReference>
<dbReference type="InterPro" id="IPR027501">
    <property type="entry name" value="Lonp2_euk"/>
</dbReference>
<dbReference type="GO" id="GO:0005782">
    <property type="term" value="C:peroxisomal matrix"/>
    <property type="evidence" value="ECO:0007669"/>
    <property type="project" value="UniProtKB-SubCell"/>
</dbReference>
<comment type="similarity">
    <text evidence="8 9">Belongs to the peptidase S16 family.</text>
</comment>
<name>A0AA40EER0_9PEZI</name>
<dbReference type="PANTHER" id="PTHR10046">
    <property type="entry name" value="ATP DEPENDENT LON PROTEASE FAMILY MEMBER"/>
    <property type="match status" value="1"/>
</dbReference>
<dbReference type="Gene3D" id="3.30.230.10">
    <property type="match status" value="1"/>
</dbReference>
<evidence type="ECO:0000256" key="9">
    <source>
        <dbReference type="PROSITE-ProRule" id="PRU01122"/>
    </source>
</evidence>
<dbReference type="PROSITE" id="PS51786">
    <property type="entry name" value="LON_PROTEOLYTIC"/>
    <property type="match status" value="1"/>
</dbReference>
<dbReference type="InterPro" id="IPR003593">
    <property type="entry name" value="AAA+_ATPase"/>
</dbReference>
<dbReference type="SMART" id="SM00464">
    <property type="entry name" value="LON"/>
    <property type="match status" value="1"/>
</dbReference>
<dbReference type="SUPFAM" id="SSF54211">
    <property type="entry name" value="Ribosomal protein S5 domain 2-like"/>
    <property type="match status" value="1"/>
</dbReference>
<evidence type="ECO:0000256" key="6">
    <source>
        <dbReference type="ARBA" id="ARBA00022840"/>
    </source>
</evidence>
<dbReference type="Gene3D" id="1.20.5.5270">
    <property type="match status" value="1"/>
</dbReference>
<dbReference type="GO" id="GO:0006515">
    <property type="term" value="P:protein quality control for misfolded or incompletely synthesized proteins"/>
    <property type="evidence" value="ECO:0007669"/>
    <property type="project" value="UniProtKB-UniRule"/>
</dbReference>
<dbReference type="InterPro" id="IPR046336">
    <property type="entry name" value="Lon_prtase_N_sf"/>
</dbReference>
<evidence type="ECO:0000256" key="10">
    <source>
        <dbReference type="SAM" id="MobiDB-lite"/>
    </source>
</evidence>
<dbReference type="NCBIfam" id="TIGR00763">
    <property type="entry name" value="lon"/>
    <property type="match status" value="1"/>
</dbReference>
<dbReference type="InterPro" id="IPR008269">
    <property type="entry name" value="Lon_proteolytic"/>
</dbReference>
<dbReference type="InterPro" id="IPR003959">
    <property type="entry name" value="ATPase_AAA_core"/>
</dbReference>
<dbReference type="FunFam" id="1.10.8.60:FF:000091">
    <property type="entry name" value="Lon protease homolog 2, peroxisomal"/>
    <property type="match status" value="1"/>
</dbReference>
<evidence type="ECO:0000256" key="2">
    <source>
        <dbReference type="ARBA" id="ARBA00022670"/>
    </source>
</evidence>
<keyword evidence="6 8" id="KW-0067">ATP-binding</keyword>
<evidence type="ECO:0000256" key="8">
    <source>
        <dbReference type="HAMAP-Rule" id="MF_03121"/>
    </source>
</evidence>
<comment type="caution">
    <text evidence="13">The sequence shown here is derived from an EMBL/GenBank/DDBJ whole genome shotgun (WGS) entry which is preliminary data.</text>
</comment>
<protein>
    <recommendedName>
        <fullName evidence="8">Lon protease homolog 2, peroxisomal</fullName>
        <ecNumber evidence="8">3.4.21.-</ecNumber>
    </recommendedName>
</protein>
<dbReference type="AlphaFoldDB" id="A0AA40EER0"/>
<keyword evidence="4 8" id="KW-0378">Hydrolase</keyword>
<proteinExistence type="inferred from homology"/>
<evidence type="ECO:0000256" key="5">
    <source>
        <dbReference type="ARBA" id="ARBA00022825"/>
    </source>
</evidence>
<evidence type="ECO:0000313" key="13">
    <source>
        <dbReference type="EMBL" id="KAK0735697.1"/>
    </source>
</evidence>
<evidence type="ECO:0000256" key="4">
    <source>
        <dbReference type="ARBA" id="ARBA00022801"/>
    </source>
</evidence>
<feature type="region of interest" description="Disordered" evidence="10">
    <location>
        <begin position="466"/>
        <end position="485"/>
    </location>
</feature>
<dbReference type="InterPro" id="IPR014721">
    <property type="entry name" value="Ribsml_uS5_D2-typ_fold_subgr"/>
</dbReference>
<dbReference type="GO" id="GO:0016485">
    <property type="term" value="P:protein processing"/>
    <property type="evidence" value="ECO:0007669"/>
    <property type="project" value="UniProtKB-UniRule"/>
</dbReference>
<reference evidence="13" key="1">
    <citation type="submission" date="2023-06" db="EMBL/GenBank/DDBJ databases">
        <title>Genome-scale phylogeny and comparative genomics of the fungal order Sordariales.</title>
        <authorList>
            <consortium name="Lawrence Berkeley National Laboratory"/>
            <person name="Hensen N."/>
            <person name="Bonometti L."/>
            <person name="Westerberg I."/>
            <person name="Brannstrom I.O."/>
            <person name="Guillou S."/>
            <person name="Cros-Aarteil S."/>
            <person name="Calhoun S."/>
            <person name="Haridas S."/>
            <person name="Kuo A."/>
            <person name="Mondo S."/>
            <person name="Pangilinan J."/>
            <person name="Riley R."/>
            <person name="Labutti K."/>
            <person name="Andreopoulos B."/>
            <person name="Lipzen A."/>
            <person name="Chen C."/>
            <person name="Yanf M."/>
            <person name="Daum C."/>
            <person name="Ng V."/>
            <person name="Clum A."/>
            <person name="Steindorff A."/>
            <person name="Ohm R."/>
            <person name="Martin F."/>
            <person name="Silar P."/>
            <person name="Natvig D."/>
            <person name="Lalanne C."/>
            <person name="Gautier V."/>
            <person name="Ament-Velasquez S.L."/>
            <person name="Kruys A."/>
            <person name="Hutchinson M.I."/>
            <person name="Powell A.J."/>
            <person name="Barry K."/>
            <person name="Miller A.N."/>
            <person name="Grigoriev I.V."/>
            <person name="Debuchy R."/>
            <person name="Gladieux P."/>
            <person name="Thoren M.H."/>
            <person name="Johannesson H."/>
        </authorList>
    </citation>
    <scope>NUCLEOTIDE SEQUENCE</scope>
    <source>
        <strain evidence="13">CBS 540.89</strain>
    </source>
</reference>
<evidence type="ECO:0000256" key="7">
    <source>
        <dbReference type="ARBA" id="ARBA00023140"/>
    </source>
</evidence>
<dbReference type="Pfam" id="PF02190">
    <property type="entry name" value="LON_substr_bdg"/>
    <property type="match status" value="1"/>
</dbReference>
<dbReference type="Pfam" id="PF00004">
    <property type="entry name" value="AAA"/>
    <property type="match status" value="1"/>
</dbReference>
<dbReference type="CDD" id="cd19500">
    <property type="entry name" value="RecA-like_Lon"/>
    <property type="match status" value="1"/>
</dbReference>